<dbReference type="OrthoDB" id="4738706at2759"/>
<dbReference type="EMBL" id="ML977335">
    <property type="protein sequence ID" value="KAF2111138.1"/>
    <property type="molecule type" value="Genomic_DNA"/>
</dbReference>
<evidence type="ECO:0000313" key="5">
    <source>
        <dbReference type="Proteomes" id="UP000799770"/>
    </source>
</evidence>
<feature type="region of interest" description="Disordered" evidence="2">
    <location>
        <begin position="173"/>
        <end position="194"/>
    </location>
</feature>
<proteinExistence type="predicted"/>
<dbReference type="SUPFAM" id="SSF46689">
    <property type="entry name" value="Homeodomain-like"/>
    <property type="match status" value="1"/>
</dbReference>
<feature type="region of interest" description="Disordered" evidence="2">
    <location>
        <begin position="393"/>
        <end position="412"/>
    </location>
</feature>
<keyword evidence="1" id="KW-0863">Zinc-finger</keyword>
<feature type="region of interest" description="Disordered" evidence="2">
    <location>
        <begin position="956"/>
        <end position="991"/>
    </location>
</feature>
<sequence length="1072" mass="118812">MTILDDVPASPNSARNGCDIEEPRASNEPQRKASTVHYTRTGRISKAKKDRKVHNCPCGRSYTRAEHLRRHQKNHAQDALVCDFPECGKTFNRIDLLQRHQERHNEIEKDSQTAPQNVGSVAPHTRSIPSLSVESVDTGYVSGPSDWAFDALVCDFPECAKTFNQVDLLRRHQERHNESSNEAKHSSESALTLPHGRGLTHVSVPVPVDGFGTAIPWNDPFDTKSASDVSPSIASGDSGYASAISGAGDYANMFANPPYGAAAKRTRTSATSATSTMPYIRTSSEKETAANGGYVYPIIYVPLSTGIDPIAHKMAHHIHDSELMAQSNPQELAYHFPEQAFGSFPPMFPSEVLPSIKKDESIKNEWHIKKERDMKKEDSIKKWSAIKQEWDIKNEQDHKKEGGTTNEEEGSAEIDAALCFTEVRSRIDVPHDPIQEQQRPASAGDSLPVSPQRALKHHFTPEDDQLLLELKEQKNFTWEQIAEFFPSKHLDTLQVRYSTELRSTTSCLRFRAEGIAIGEGLARERKEFQLPTPSRSIEAGPLPLKHDGLNPPGIDRIPRSLESTTEFAAPDRDPPLLGAEITTQSPEPIVSATVVSGQRQTANCTGVTSVSGDDSVSDVEISDIESSTDESDLSSTSTSVNIHSLVISARSRMIDTLMRQVHISLSDLSIVPISAANDGNSNTGSSQSTTSSATGNSSAKSRGKRKIGDGDEGSPNDENEDWNSKRRKNNDKSVRSDGSQPVRFACPFFKHNPRAHKRTACRYPGFTGIHRMKEHLYRDHIHISCHRCNIIFKSDDELREHQRGDPCVVSDCEPPDGISTTQLARLKSKKRFGKEGTEEEKWRAIYQYLFPDEDANLVSPYCDDWVGEEDDGHRLTDFELFCRREFTRMVRRELDTLLEQRAQPLEDDLRAELVSVVQRCRDSLYPEFERQSRTPGSASQPSGSGEIQSAILPLQPQETSQHPSTSLPPLDSGSDTDLFPNSLSPHSLSESHAPRSFMPLGGFVYDPGDVGQQFGSVDYELPQHNPVPFSGSSDTGDLFMSTVLQKDAGADLNDYLNGTHAFDAPWDSTSFS</sequence>
<accession>A0A6A5YYE9</accession>
<dbReference type="InterPro" id="IPR013087">
    <property type="entry name" value="Znf_C2H2_type"/>
</dbReference>
<feature type="region of interest" description="Disordered" evidence="2">
    <location>
        <begin position="565"/>
        <end position="584"/>
    </location>
</feature>
<feature type="domain" description="C2H2-type" evidence="3">
    <location>
        <begin position="152"/>
        <end position="181"/>
    </location>
</feature>
<organism evidence="4 5">
    <name type="scientific">Lophiotrema nucula</name>
    <dbReference type="NCBI Taxonomy" id="690887"/>
    <lineage>
        <taxon>Eukaryota</taxon>
        <taxon>Fungi</taxon>
        <taxon>Dikarya</taxon>
        <taxon>Ascomycota</taxon>
        <taxon>Pezizomycotina</taxon>
        <taxon>Dothideomycetes</taxon>
        <taxon>Pleosporomycetidae</taxon>
        <taxon>Pleosporales</taxon>
        <taxon>Lophiotremataceae</taxon>
        <taxon>Lophiotrema</taxon>
    </lineage>
</organism>
<keyword evidence="5" id="KW-1185">Reference proteome</keyword>
<dbReference type="GO" id="GO:0008270">
    <property type="term" value="F:zinc ion binding"/>
    <property type="evidence" value="ECO:0007669"/>
    <property type="project" value="UniProtKB-KW"/>
</dbReference>
<reference evidence="4" key="1">
    <citation type="journal article" date="2020" name="Stud. Mycol.">
        <title>101 Dothideomycetes genomes: a test case for predicting lifestyles and emergence of pathogens.</title>
        <authorList>
            <person name="Haridas S."/>
            <person name="Albert R."/>
            <person name="Binder M."/>
            <person name="Bloem J."/>
            <person name="Labutti K."/>
            <person name="Salamov A."/>
            <person name="Andreopoulos B."/>
            <person name="Baker S."/>
            <person name="Barry K."/>
            <person name="Bills G."/>
            <person name="Bluhm B."/>
            <person name="Cannon C."/>
            <person name="Castanera R."/>
            <person name="Culley D."/>
            <person name="Daum C."/>
            <person name="Ezra D."/>
            <person name="Gonzalez J."/>
            <person name="Henrissat B."/>
            <person name="Kuo A."/>
            <person name="Liang C."/>
            <person name="Lipzen A."/>
            <person name="Lutzoni F."/>
            <person name="Magnuson J."/>
            <person name="Mondo S."/>
            <person name="Nolan M."/>
            <person name="Ohm R."/>
            <person name="Pangilinan J."/>
            <person name="Park H.-J."/>
            <person name="Ramirez L."/>
            <person name="Alfaro M."/>
            <person name="Sun H."/>
            <person name="Tritt A."/>
            <person name="Yoshinaga Y."/>
            <person name="Zwiers L.-H."/>
            <person name="Turgeon B."/>
            <person name="Goodwin S."/>
            <person name="Spatafora J."/>
            <person name="Crous P."/>
            <person name="Grigoriev I."/>
        </authorList>
    </citation>
    <scope>NUCLEOTIDE SEQUENCE</scope>
    <source>
        <strain evidence="4">CBS 627.86</strain>
    </source>
</reference>
<keyword evidence="1" id="KW-0479">Metal-binding</keyword>
<dbReference type="InterPro" id="IPR009057">
    <property type="entry name" value="Homeodomain-like_sf"/>
</dbReference>
<feature type="compositionally biased region" description="Polar residues" evidence="2">
    <location>
        <begin position="933"/>
        <end position="946"/>
    </location>
</feature>
<dbReference type="PANTHER" id="PTHR38166:SF1">
    <property type="entry name" value="C2H2-TYPE DOMAIN-CONTAINING PROTEIN"/>
    <property type="match status" value="1"/>
</dbReference>
<evidence type="ECO:0000256" key="1">
    <source>
        <dbReference type="PROSITE-ProRule" id="PRU00042"/>
    </source>
</evidence>
<feature type="compositionally biased region" description="Basic and acidic residues" evidence="2">
    <location>
        <begin position="21"/>
        <end position="31"/>
    </location>
</feature>
<dbReference type="PROSITE" id="PS50157">
    <property type="entry name" value="ZINC_FINGER_C2H2_2"/>
    <property type="match status" value="3"/>
</dbReference>
<feature type="domain" description="C2H2-type" evidence="3">
    <location>
        <begin position="80"/>
        <end position="109"/>
    </location>
</feature>
<feature type="compositionally biased region" description="Acidic residues" evidence="2">
    <location>
        <begin position="615"/>
        <end position="632"/>
    </location>
</feature>
<evidence type="ECO:0000259" key="3">
    <source>
        <dbReference type="PROSITE" id="PS50157"/>
    </source>
</evidence>
<feature type="region of interest" description="Disordered" evidence="2">
    <location>
        <begin position="104"/>
        <end position="126"/>
    </location>
</feature>
<feature type="compositionally biased region" description="Polar residues" evidence="2">
    <location>
        <begin position="593"/>
        <end position="604"/>
    </location>
</feature>
<feature type="region of interest" description="Disordered" evidence="2">
    <location>
        <begin position="533"/>
        <end position="552"/>
    </location>
</feature>
<evidence type="ECO:0000313" key="4">
    <source>
        <dbReference type="EMBL" id="KAF2111138.1"/>
    </source>
</evidence>
<feature type="compositionally biased region" description="Acidic residues" evidence="2">
    <location>
        <begin position="710"/>
        <end position="721"/>
    </location>
</feature>
<feature type="domain" description="C2H2-type" evidence="3">
    <location>
        <begin position="54"/>
        <end position="80"/>
    </location>
</feature>
<feature type="region of interest" description="Disordered" evidence="2">
    <location>
        <begin position="1"/>
        <end position="36"/>
    </location>
</feature>
<feature type="compositionally biased region" description="Low complexity" evidence="2">
    <location>
        <begin position="679"/>
        <end position="698"/>
    </location>
</feature>
<dbReference type="SMART" id="SM00355">
    <property type="entry name" value="ZnF_C2H2"/>
    <property type="match status" value="4"/>
</dbReference>
<feature type="compositionally biased region" description="Basic and acidic residues" evidence="2">
    <location>
        <begin position="173"/>
        <end position="187"/>
    </location>
</feature>
<feature type="compositionally biased region" description="Polar residues" evidence="2">
    <location>
        <begin position="956"/>
        <end position="990"/>
    </location>
</feature>
<dbReference type="SUPFAM" id="SSF57667">
    <property type="entry name" value="beta-beta-alpha zinc fingers"/>
    <property type="match status" value="1"/>
</dbReference>
<dbReference type="PANTHER" id="PTHR38166">
    <property type="entry name" value="C2H2-TYPE DOMAIN-CONTAINING PROTEIN-RELATED"/>
    <property type="match status" value="1"/>
</dbReference>
<keyword evidence="1" id="KW-0862">Zinc</keyword>
<dbReference type="PROSITE" id="PS00028">
    <property type="entry name" value="ZINC_FINGER_C2H2_1"/>
    <property type="match status" value="2"/>
</dbReference>
<dbReference type="AlphaFoldDB" id="A0A6A5YYE9"/>
<evidence type="ECO:0000256" key="2">
    <source>
        <dbReference type="SAM" id="MobiDB-lite"/>
    </source>
</evidence>
<feature type="region of interest" description="Disordered" evidence="2">
    <location>
        <begin position="678"/>
        <end position="738"/>
    </location>
</feature>
<feature type="compositionally biased region" description="Basic and acidic residues" evidence="2">
    <location>
        <begin position="393"/>
        <end position="402"/>
    </location>
</feature>
<name>A0A6A5YYE9_9PLEO</name>
<dbReference type="Proteomes" id="UP000799770">
    <property type="component" value="Unassembled WGS sequence"/>
</dbReference>
<protein>
    <recommendedName>
        <fullName evidence="3">C2H2-type domain-containing protein</fullName>
    </recommendedName>
</protein>
<dbReference type="Pfam" id="PF13921">
    <property type="entry name" value="Myb_DNA-bind_6"/>
    <property type="match status" value="1"/>
</dbReference>
<dbReference type="Pfam" id="PF00096">
    <property type="entry name" value="zf-C2H2"/>
    <property type="match status" value="1"/>
</dbReference>
<gene>
    <name evidence="4" type="ORF">BDV96DRAFT_187118</name>
</gene>
<dbReference type="Gene3D" id="3.30.160.60">
    <property type="entry name" value="Classic Zinc Finger"/>
    <property type="match status" value="2"/>
</dbReference>
<dbReference type="InterPro" id="IPR036236">
    <property type="entry name" value="Znf_C2H2_sf"/>
</dbReference>
<feature type="region of interest" description="Disordered" evidence="2">
    <location>
        <begin position="927"/>
        <end position="946"/>
    </location>
</feature>
<feature type="region of interest" description="Disordered" evidence="2">
    <location>
        <begin position="593"/>
        <end position="638"/>
    </location>
</feature>
<feature type="compositionally biased region" description="Low complexity" evidence="2">
    <location>
        <begin position="605"/>
        <end position="614"/>
    </location>
</feature>